<reference evidence="1" key="2">
    <citation type="submission" date="2020-09" db="EMBL/GenBank/DDBJ databases">
        <authorList>
            <person name="Sun Q."/>
            <person name="Zhou Y."/>
        </authorList>
    </citation>
    <scope>NUCLEOTIDE SEQUENCE</scope>
    <source>
        <strain evidence="1">CGMCC 1.16134</strain>
    </source>
</reference>
<dbReference type="EMBL" id="BMKR01000006">
    <property type="protein sequence ID" value="GGF72686.1"/>
    <property type="molecule type" value="Genomic_DNA"/>
</dbReference>
<evidence type="ECO:0000313" key="2">
    <source>
        <dbReference type="Proteomes" id="UP000637643"/>
    </source>
</evidence>
<organism evidence="1 2">
    <name type="scientific">Paenibacillus albidus</name>
    <dbReference type="NCBI Taxonomy" id="2041023"/>
    <lineage>
        <taxon>Bacteria</taxon>
        <taxon>Bacillati</taxon>
        <taxon>Bacillota</taxon>
        <taxon>Bacilli</taxon>
        <taxon>Bacillales</taxon>
        <taxon>Paenibacillaceae</taxon>
        <taxon>Paenibacillus</taxon>
    </lineage>
</organism>
<evidence type="ECO:0000313" key="1">
    <source>
        <dbReference type="EMBL" id="GGF72686.1"/>
    </source>
</evidence>
<dbReference type="RefSeq" id="WP_189023902.1">
    <property type="nucleotide sequence ID" value="NZ_BMKR01000006.1"/>
</dbReference>
<gene>
    <name evidence="1" type="ORF">GCM10010912_17350</name>
</gene>
<comment type="caution">
    <text evidence="1">The sequence shown here is derived from an EMBL/GenBank/DDBJ whole genome shotgun (WGS) entry which is preliminary data.</text>
</comment>
<dbReference type="AlphaFoldDB" id="A0A917C7K3"/>
<sequence length="88" mass="10028">MDNKEIRQGVSMNDKEVRRELRAAVLKGEQMVVFLSHNGERIKGVADLSNDPERIKINTEEGPVWVPISEVESVSRVIRLRIEGKTED</sequence>
<keyword evidence="2" id="KW-1185">Reference proteome</keyword>
<name>A0A917C7K3_9BACL</name>
<protein>
    <submittedName>
        <fullName evidence="1">Uncharacterized protein</fullName>
    </submittedName>
</protein>
<dbReference type="Proteomes" id="UP000637643">
    <property type="component" value="Unassembled WGS sequence"/>
</dbReference>
<reference evidence="1" key="1">
    <citation type="journal article" date="2014" name="Int. J. Syst. Evol. Microbiol.">
        <title>Complete genome sequence of Corynebacterium casei LMG S-19264T (=DSM 44701T), isolated from a smear-ripened cheese.</title>
        <authorList>
            <consortium name="US DOE Joint Genome Institute (JGI-PGF)"/>
            <person name="Walter F."/>
            <person name="Albersmeier A."/>
            <person name="Kalinowski J."/>
            <person name="Ruckert C."/>
        </authorList>
    </citation>
    <scope>NUCLEOTIDE SEQUENCE</scope>
    <source>
        <strain evidence="1">CGMCC 1.16134</strain>
    </source>
</reference>
<proteinExistence type="predicted"/>
<accession>A0A917C7K3</accession>